<gene>
    <name evidence="1" type="ORF">CGI_10024453</name>
</gene>
<name>K1RFH3_MAGGI</name>
<sequence length="106" mass="12224">MARTFHCSIESVRQYKRASDDMMKEVSTVFEPKRFRKRIADCCSSNINIDNAFVSCLTNNVSCNAECYRGYIFPSGSTKENYSCQNGTWPPMLSSCKRMLLKFFMV</sequence>
<dbReference type="InParanoid" id="K1RFH3"/>
<evidence type="ECO:0000313" key="1">
    <source>
        <dbReference type="EMBL" id="EKC32891.1"/>
    </source>
</evidence>
<protein>
    <recommendedName>
        <fullName evidence="2">Sushi domain-containing protein</fullName>
    </recommendedName>
</protein>
<proteinExistence type="predicted"/>
<evidence type="ECO:0008006" key="2">
    <source>
        <dbReference type="Google" id="ProtNLM"/>
    </source>
</evidence>
<organism evidence="1">
    <name type="scientific">Magallana gigas</name>
    <name type="common">Pacific oyster</name>
    <name type="synonym">Crassostrea gigas</name>
    <dbReference type="NCBI Taxonomy" id="29159"/>
    <lineage>
        <taxon>Eukaryota</taxon>
        <taxon>Metazoa</taxon>
        <taxon>Spiralia</taxon>
        <taxon>Lophotrochozoa</taxon>
        <taxon>Mollusca</taxon>
        <taxon>Bivalvia</taxon>
        <taxon>Autobranchia</taxon>
        <taxon>Pteriomorphia</taxon>
        <taxon>Ostreida</taxon>
        <taxon>Ostreoidea</taxon>
        <taxon>Ostreidae</taxon>
        <taxon>Magallana</taxon>
    </lineage>
</organism>
<accession>K1RFH3</accession>
<dbReference type="AlphaFoldDB" id="K1RFH3"/>
<reference evidence="1" key="1">
    <citation type="journal article" date="2012" name="Nature">
        <title>The oyster genome reveals stress adaptation and complexity of shell formation.</title>
        <authorList>
            <person name="Zhang G."/>
            <person name="Fang X."/>
            <person name="Guo X."/>
            <person name="Li L."/>
            <person name="Luo R."/>
            <person name="Xu F."/>
            <person name="Yang P."/>
            <person name="Zhang L."/>
            <person name="Wang X."/>
            <person name="Qi H."/>
            <person name="Xiong Z."/>
            <person name="Que H."/>
            <person name="Xie Y."/>
            <person name="Holland P.W."/>
            <person name="Paps J."/>
            <person name="Zhu Y."/>
            <person name="Wu F."/>
            <person name="Chen Y."/>
            <person name="Wang J."/>
            <person name="Peng C."/>
            <person name="Meng J."/>
            <person name="Yang L."/>
            <person name="Liu J."/>
            <person name="Wen B."/>
            <person name="Zhang N."/>
            <person name="Huang Z."/>
            <person name="Zhu Q."/>
            <person name="Feng Y."/>
            <person name="Mount A."/>
            <person name="Hedgecock D."/>
            <person name="Xu Z."/>
            <person name="Liu Y."/>
            <person name="Domazet-Loso T."/>
            <person name="Du Y."/>
            <person name="Sun X."/>
            <person name="Zhang S."/>
            <person name="Liu B."/>
            <person name="Cheng P."/>
            <person name="Jiang X."/>
            <person name="Li J."/>
            <person name="Fan D."/>
            <person name="Wang W."/>
            <person name="Fu W."/>
            <person name="Wang T."/>
            <person name="Wang B."/>
            <person name="Zhang J."/>
            <person name="Peng Z."/>
            <person name="Li Y."/>
            <person name="Li N."/>
            <person name="Wang J."/>
            <person name="Chen M."/>
            <person name="He Y."/>
            <person name="Tan F."/>
            <person name="Song X."/>
            <person name="Zheng Q."/>
            <person name="Huang R."/>
            <person name="Yang H."/>
            <person name="Du X."/>
            <person name="Chen L."/>
            <person name="Yang M."/>
            <person name="Gaffney P.M."/>
            <person name="Wang S."/>
            <person name="Luo L."/>
            <person name="She Z."/>
            <person name="Ming Y."/>
            <person name="Huang W."/>
            <person name="Zhang S."/>
            <person name="Huang B."/>
            <person name="Zhang Y."/>
            <person name="Qu T."/>
            <person name="Ni P."/>
            <person name="Miao G."/>
            <person name="Wang J."/>
            <person name="Wang Q."/>
            <person name="Steinberg C.E."/>
            <person name="Wang H."/>
            <person name="Li N."/>
            <person name="Qian L."/>
            <person name="Zhang G."/>
            <person name="Li Y."/>
            <person name="Yang H."/>
            <person name="Liu X."/>
            <person name="Wang J."/>
            <person name="Yin Y."/>
            <person name="Wang J."/>
        </authorList>
    </citation>
    <scope>NUCLEOTIDE SEQUENCE [LARGE SCALE GENOMIC DNA]</scope>
    <source>
        <strain evidence="1">05x7-T-G4-1.051#20</strain>
    </source>
</reference>
<dbReference type="EMBL" id="JH817223">
    <property type="protein sequence ID" value="EKC32891.1"/>
    <property type="molecule type" value="Genomic_DNA"/>
</dbReference>
<dbReference type="HOGENOM" id="CLU_2225758_0_0_1"/>